<evidence type="ECO:0000313" key="3">
    <source>
        <dbReference type="Proteomes" id="UP000292082"/>
    </source>
</evidence>
<keyword evidence="3" id="KW-1185">Reference proteome</keyword>
<name>A0A4Q9PCS6_9APHY</name>
<dbReference type="EMBL" id="ML145439">
    <property type="protein sequence ID" value="TBU51027.1"/>
    <property type="molecule type" value="Genomic_DNA"/>
</dbReference>
<evidence type="ECO:0000256" key="1">
    <source>
        <dbReference type="SAM" id="MobiDB-lite"/>
    </source>
</evidence>
<organism evidence="2 3">
    <name type="scientific">Dichomitus squalens</name>
    <dbReference type="NCBI Taxonomy" id="114155"/>
    <lineage>
        <taxon>Eukaryota</taxon>
        <taxon>Fungi</taxon>
        <taxon>Dikarya</taxon>
        <taxon>Basidiomycota</taxon>
        <taxon>Agaricomycotina</taxon>
        <taxon>Agaricomycetes</taxon>
        <taxon>Polyporales</taxon>
        <taxon>Polyporaceae</taxon>
        <taxon>Dichomitus</taxon>
    </lineage>
</organism>
<proteinExistence type="predicted"/>
<sequence>MSSIEHPSVPRTPPPEEVEANHEGRGQSETAGSVDRPDANSSDVDADFLDNHLRSPPTFSATKAMKESIKTIKSAGSIEKNMYGPLASLLTSMSEALYGSLRCLLYLFLCV</sequence>
<protein>
    <submittedName>
        <fullName evidence="2">Uncharacterized protein</fullName>
    </submittedName>
</protein>
<evidence type="ECO:0000313" key="2">
    <source>
        <dbReference type="EMBL" id="TBU51027.1"/>
    </source>
</evidence>
<reference evidence="2 3" key="1">
    <citation type="submission" date="2019-01" db="EMBL/GenBank/DDBJ databases">
        <title>Draft genome sequences of three monokaryotic isolates of the white-rot basidiomycete fungus Dichomitus squalens.</title>
        <authorList>
            <consortium name="DOE Joint Genome Institute"/>
            <person name="Lopez S.C."/>
            <person name="Andreopoulos B."/>
            <person name="Pangilinan J."/>
            <person name="Lipzen A."/>
            <person name="Riley R."/>
            <person name="Ahrendt S."/>
            <person name="Ng V."/>
            <person name="Barry K."/>
            <person name="Daum C."/>
            <person name="Grigoriev I.V."/>
            <person name="Hilden K.S."/>
            <person name="Makela M.R."/>
            <person name="de Vries R.P."/>
        </authorList>
    </citation>
    <scope>NUCLEOTIDE SEQUENCE [LARGE SCALE GENOMIC DNA]</scope>
    <source>
        <strain evidence="2 3">CBS 464.89</strain>
    </source>
</reference>
<feature type="region of interest" description="Disordered" evidence="1">
    <location>
        <begin position="1"/>
        <end position="61"/>
    </location>
</feature>
<dbReference type="Proteomes" id="UP000292082">
    <property type="component" value="Unassembled WGS sequence"/>
</dbReference>
<dbReference type="AlphaFoldDB" id="A0A4Q9PCS6"/>
<gene>
    <name evidence="2" type="ORF">BD310DRAFT_835563</name>
</gene>
<accession>A0A4Q9PCS6</accession>